<name>A0A6G9RTW5_9ENTR</name>
<evidence type="ECO:0000259" key="1">
    <source>
        <dbReference type="PROSITE" id="PS51736"/>
    </source>
</evidence>
<evidence type="ECO:0000313" key="3">
    <source>
        <dbReference type="Proteomes" id="UP000503580"/>
    </source>
</evidence>
<dbReference type="PROSITE" id="PS51736">
    <property type="entry name" value="RECOMBINASES_3"/>
    <property type="match status" value="1"/>
</dbReference>
<dbReference type="Proteomes" id="UP000503580">
    <property type="component" value="Chromosome"/>
</dbReference>
<accession>A0A6G9RTW5</accession>
<dbReference type="EMBL" id="CP050321">
    <property type="protein sequence ID" value="QIR29737.1"/>
    <property type="molecule type" value="Genomic_DNA"/>
</dbReference>
<organism evidence="2 3">
    <name type="scientific">Kluyvera genomosp. 3</name>
    <dbReference type="NCBI Taxonomy" id="2774055"/>
    <lineage>
        <taxon>Bacteria</taxon>
        <taxon>Pseudomonadati</taxon>
        <taxon>Pseudomonadota</taxon>
        <taxon>Gammaproteobacteria</taxon>
        <taxon>Enterobacterales</taxon>
        <taxon>Enterobacteriaceae</taxon>
        <taxon>Kluyvera</taxon>
    </lineage>
</organism>
<dbReference type="InterPro" id="IPR006119">
    <property type="entry name" value="Resolv_N"/>
</dbReference>
<gene>
    <name evidence="2" type="ORF">GY169_17360</name>
</gene>
<evidence type="ECO:0000313" key="2">
    <source>
        <dbReference type="EMBL" id="QIR29737.1"/>
    </source>
</evidence>
<feature type="domain" description="Resolvase/invertase-type recombinase catalytic" evidence="1">
    <location>
        <begin position="1"/>
        <end position="45"/>
    </location>
</feature>
<protein>
    <submittedName>
        <fullName evidence="2">Recombinase family protein</fullName>
    </submittedName>
</protein>
<proteinExistence type="predicted"/>
<dbReference type="GO" id="GO:0003677">
    <property type="term" value="F:DNA binding"/>
    <property type="evidence" value="ECO:0007669"/>
    <property type="project" value="InterPro"/>
</dbReference>
<reference evidence="2 3" key="1">
    <citation type="submission" date="2020-02" db="EMBL/GenBank/DDBJ databases">
        <title>Whole genome PO2S7.</title>
        <authorList>
            <person name="Singha K.M."/>
        </authorList>
    </citation>
    <scope>NUCLEOTIDE SEQUENCE [LARGE SCALE GENOMIC DNA]</scope>
    <source>
        <strain evidence="2 3">PO2S7</strain>
    </source>
</reference>
<keyword evidence="3" id="KW-1185">Reference proteome</keyword>
<dbReference type="InterPro" id="IPR036162">
    <property type="entry name" value="Resolvase-like_N_sf"/>
</dbReference>
<dbReference type="Gene3D" id="6.10.250.10">
    <property type="match status" value="1"/>
</dbReference>
<dbReference type="KEGG" id="kgn:GY169_17360"/>
<dbReference type="SUPFAM" id="SSF53041">
    <property type="entry name" value="Resolvase-like"/>
    <property type="match status" value="1"/>
</dbReference>
<sequence length="75" mass="8532">MDDGIGTDGEMGKVVVTVLSAAAQAEWRRILERTNEGRQLYIVHSMVYRILKDETFTFVSNNAIWRNNLASMRQG</sequence>
<dbReference type="GO" id="GO:0000150">
    <property type="term" value="F:DNA strand exchange activity"/>
    <property type="evidence" value="ECO:0007669"/>
    <property type="project" value="InterPro"/>
</dbReference>
<dbReference type="AlphaFoldDB" id="A0A6G9RTW5"/>